<reference evidence="9 10" key="1">
    <citation type="journal article" date="2012" name="Science">
        <title>The Paleozoic origin of enzymatic lignin decomposition reconstructed from 31 fungal genomes.</title>
        <authorList>
            <person name="Floudas D."/>
            <person name="Binder M."/>
            <person name="Riley R."/>
            <person name="Barry K."/>
            <person name="Blanchette R.A."/>
            <person name="Henrissat B."/>
            <person name="Martinez A.T."/>
            <person name="Otillar R."/>
            <person name="Spatafora J.W."/>
            <person name="Yadav J.S."/>
            <person name="Aerts A."/>
            <person name="Benoit I."/>
            <person name="Boyd A."/>
            <person name="Carlson A."/>
            <person name="Copeland A."/>
            <person name="Coutinho P.M."/>
            <person name="de Vries R.P."/>
            <person name="Ferreira P."/>
            <person name="Findley K."/>
            <person name="Foster B."/>
            <person name="Gaskell J."/>
            <person name="Glotzer D."/>
            <person name="Gorecki P."/>
            <person name="Heitman J."/>
            <person name="Hesse C."/>
            <person name="Hori C."/>
            <person name="Igarashi K."/>
            <person name="Jurgens J.A."/>
            <person name="Kallen N."/>
            <person name="Kersten P."/>
            <person name="Kohler A."/>
            <person name="Kuees U."/>
            <person name="Kumar T.K.A."/>
            <person name="Kuo A."/>
            <person name="LaButti K."/>
            <person name="Larrondo L.F."/>
            <person name="Lindquist E."/>
            <person name="Ling A."/>
            <person name="Lombard V."/>
            <person name="Lucas S."/>
            <person name="Lundell T."/>
            <person name="Martin R."/>
            <person name="McLaughlin D.J."/>
            <person name="Morgenstern I."/>
            <person name="Morin E."/>
            <person name="Murat C."/>
            <person name="Nagy L.G."/>
            <person name="Nolan M."/>
            <person name="Ohm R.A."/>
            <person name="Patyshakuliyeva A."/>
            <person name="Rokas A."/>
            <person name="Ruiz-Duenas F.J."/>
            <person name="Sabat G."/>
            <person name="Salamov A."/>
            <person name="Samejima M."/>
            <person name="Schmutz J."/>
            <person name="Slot J.C."/>
            <person name="St John F."/>
            <person name="Stenlid J."/>
            <person name="Sun H."/>
            <person name="Sun S."/>
            <person name="Syed K."/>
            <person name="Tsang A."/>
            <person name="Wiebenga A."/>
            <person name="Young D."/>
            <person name="Pisabarro A."/>
            <person name="Eastwood D.C."/>
            <person name="Martin F."/>
            <person name="Cullen D."/>
            <person name="Grigoriev I.V."/>
            <person name="Hibbett D.S."/>
        </authorList>
    </citation>
    <scope>NUCLEOTIDE SEQUENCE [LARGE SCALE GENOMIC DNA]</scope>
    <source>
        <strain evidence="9 10">MD-104</strain>
    </source>
</reference>
<evidence type="ECO:0000256" key="6">
    <source>
        <dbReference type="ARBA" id="ARBA00023242"/>
    </source>
</evidence>
<evidence type="ECO:0000256" key="3">
    <source>
        <dbReference type="ARBA" id="ARBA00019622"/>
    </source>
</evidence>
<evidence type="ECO:0000313" key="9">
    <source>
        <dbReference type="EMBL" id="PCH43895.1"/>
    </source>
</evidence>
<dbReference type="GO" id="GO:0016592">
    <property type="term" value="C:mediator complex"/>
    <property type="evidence" value="ECO:0007669"/>
    <property type="project" value="InterPro"/>
</dbReference>
<dbReference type="Proteomes" id="UP000218811">
    <property type="component" value="Unassembled WGS sequence"/>
</dbReference>
<dbReference type="Pfam" id="PF09497">
    <property type="entry name" value="Med12"/>
    <property type="match status" value="1"/>
</dbReference>
<dbReference type="EMBL" id="KB468146">
    <property type="protein sequence ID" value="PCH43895.1"/>
    <property type="molecule type" value="Genomic_DNA"/>
</dbReference>
<dbReference type="InterPro" id="IPR019035">
    <property type="entry name" value="Mediator_Med12"/>
</dbReference>
<keyword evidence="10" id="KW-1185">Reference proteome</keyword>
<gene>
    <name evidence="9" type="ORF">WOLCODRAFT_138657</name>
</gene>
<evidence type="ECO:0000256" key="1">
    <source>
        <dbReference type="ARBA" id="ARBA00004123"/>
    </source>
</evidence>
<dbReference type="GO" id="GO:0003712">
    <property type="term" value="F:transcription coregulator activity"/>
    <property type="evidence" value="ECO:0007669"/>
    <property type="project" value="InterPro"/>
</dbReference>
<accession>A0A2H3JQV7</accession>
<organism evidence="9 10">
    <name type="scientific">Wolfiporia cocos (strain MD-104)</name>
    <name type="common">Brown rot fungus</name>
    <dbReference type="NCBI Taxonomy" id="742152"/>
    <lineage>
        <taxon>Eukaryota</taxon>
        <taxon>Fungi</taxon>
        <taxon>Dikarya</taxon>
        <taxon>Basidiomycota</taxon>
        <taxon>Agaricomycotina</taxon>
        <taxon>Agaricomycetes</taxon>
        <taxon>Polyporales</taxon>
        <taxon>Phaeolaceae</taxon>
        <taxon>Wolfiporia</taxon>
    </lineage>
</organism>
<keyword evidence="5" id="KW-0804">Transcription</keyword>
<comment type="subcellular location">
    <subcellularLocation>
        <location evidence="1">Nucleus</location>
    </subcellularLocation>
</comment>
<evidence type="ECO:0000256" key="4">
    <source>
        <dbReference type="ARBA" id="ARBA00023015"/>
    </source>
</evidence>
<dbReference type="OMA" id="RPWEWTE"/>
<evidence type="ECO:0000256" key="5">
    <source>
        <dbReference type="ARBA" id="ARBA00023163"/>
    </source>
</evidence>
<keyword evidence="6" id="KW-0539">Nucleus</keyword>
<proteinExistence type="inferred from homology"/>
<dbReference type="GO" id="GO:0006357">
    <property type="term" value="P:regulation of transcription by RNA polymerase II"/>
    <property type="evidence" value="ECO:0007669"/>
    <property type="project" value="InterPro"/>
</dbReference>
<evidence type="ECO:0000259" key="8">
    <source>
        <dbReference type="SMART" id="SM01281"/>
    </source>
</evidence>
<keyword evidence="4" id="KW-0805">Transcription regulation</keyword>
<dbReference type="PANTHER" id="PTHR46567">
    <property type="entry name" value="MEDIATOR OF RNA POLYMERASE II TRANSCRIPTION SUBUNIT 12"/>
    <property type="match status" value="1"/>
</dbReference>
<evidence type="ECO:0000256" key="2">
    <source>
        <dbReference type="ARBA" id="ARBA00010289"/>
    </source>
</evidence>
<evidence type="ECO:0000313" key="10">
    <source>
        <dbReference type="Proteomes" id="UP000218811"/>
    </source>
</evidence>
<dbReference type="STRING" id="742152.A0A2H3JQV7"/>
<dbReference type="OrthoDB" id="20828at2759"/>
<dbReference type="PANTHER" id="PTHR46567:SF1">
    <property type="entry name" value="MEDIATOR OF RNA POLYMERASE II TRANSCRIPTION SUBUNIT 12"/>
    <property type="match status" value="1"/>
</dbReference>
<evidence type="ECO:0000256" key="7">
    <source>
        <dbReference type="ARBA" id="ARBA00032010"/>
    </source>
</evidence>
<protein>
    <recommendedName>
        <fullName evidence="3">Mediator of RNA polymerase II transcription subunit 12</fullName>
    </recommendedName>
    <alternativeName>
        <fullName evidence="7">Mediator complex subunit 12</fullName>
    </alternativeName>
</protein>
<comment type="similarity">
    <text evidence="2">Belongs to the Mediator complex subunit 12 family.</text>
</comment>
<sequence>MANGEQDPLPIYELHPPDWLPKAHASADLGYIGFYPPRPDEVEEVLTETNVKNGLILNLSVPAETYSQQDSIKNSLIYENAVTELEDLMNMIFARRAENVPAVPQSTFRMPSRITLNDAKREAWFTDLANPDVPLYKLGKNVPHGAKGHDLLDLLHMKNVAIPRAVWFLRVFGGNETAGLRNKPGYNPTQYSIEWANVVTGYIRKQLADIALPTAPRPGLNIKQTFKSKLADQDSRENWISRFTYSLELLRSFYSEGLVDNKTFLAWLVQQVGSCNLAQLGFVARLADEYLDGMLISRALTHHFVEACLSKLAEIRSTSAKDHLTNLEAMLKNLVTQCFLALPDAFVSPRMWATHCNLVEEILAESIEMSGSDGIPAQNIQALQQTCADRFADVKRRNEAMFFRQLPPRVVGSLTSALTDIKLLNSLSGQTDMSTIIFFEDAPAFVRKLDTLLTWSVTGLQYGDHRPYAAACLLRQWRAKAGARALRHEAESPDVYIQDSVFDWLDSSTDAADPDNLPAVALLFGQLVKDGLFSYQEYIQRLIARGEPGLSFSEEEHSRHRNFLRWIPLHSSDSSLIRQRKVTLYGVRARETPEDAHEREIRKEIRALFPEVFGGLPSTEPLTTTFWESCSTLLSSPRYEQVRTIKQWFLPIIRKHIASQAQVDTSNNGDILKTYTLSIILMARTRCYGSILDLTLYALERATTLQLLTVVIETLRQHMEVWACMDVMRTVAGALYSAHQFWRNRGIQTRALLCLLMKVDHEQYLEPEQRGQINSDISAYSHALYPGNHQSDSVPVILPEILLLATDSNVEAPSNLAKSLWYKYMTASDWAWNVWDNTIASLRQVPVMIPDLEGRRACALRYANFLWHVDQHLPRGFDKQVLDWFLGAGKNEVAALSPEAWDVVTVVLLHLCVCGALNTTSILKGLIYPVWQTGAYTTSLEQGQALEVLLTAANNLFEHLLIKDECGNGLPPADIFEAQGLQTRRRDVFREPHFSLMVESMPALVLIEQNAYLPENVKLECGRLRQAICRVSVFRLGVYRDLDAVRLAFQKLLECRSIPEELHEPLVTALRLMLRDPGQATDNTGFVAVSSLLTPWKLAATSIEVRLTLKQLGEGLSRESTRNVANATLNKLSTFVYQQCKTPEEADFVAEMMTDVDREVAGKFVNAGLQRIIEIFREPFATTDPKTMVQFVSDAGEVLRLLSKIVERFRSDGSLPPLLQPIQDQFITALDFRFAEVVSGRTGELDDSQARELSHSAIFLARLLQFNLGFPGAWTSQTKAVSERLCKTLTELALIHGEGEELDAVAFPLLLDTLHYVLDEAPSDPKATTCDPFRNYPNIALADLPAGMPPAYRARFRTLLPHFALNAAVDGLAYATRDPSTGALTLTQPVQNRPWEWTEFLGDVPPGGEEHDMDPFVVKNSASLNLELFEARATGERLINSDEPAAVYAFQDSLSSESVFMRDWRETRVISDQGVRC</sequence>
<name>A0A2H3JQV7_WOLCO</name>
<feature type="domain" description="Mediator complex subunit Med12" evidence="8">
    <location>
        <begin position="107"/>
        <end position="170"/>
    </location>
</feature>
<dbReference type="SMART" id="SM01281">
    <property type="entry name" value="Med12"/>
    <property type="match status" value="1"/>
</dbReference>